<proteinExistence type="predicted"/>
<keyword evidence="2" id="KW-0812">Transmembrane</keyword>
<accession>A0AA41UHC5</accession>
<keyword evidence="2" id="KW-0472">Membrane</keyword>
<feature type="region of interest" description="Disordered" evidence="1">
    <location>
        <begin position="1"/>
        <end position="50"/>
    </location>
</feature>
<dbReference type="AlphaFoldDB" id="A0AA41UHC5"/>
<evidence type="ECO:0000313" key="4">
    <source>
        <dbReference type="Proteomes" id="UP001165341"/>
    </source>
</evidence>
<reference evidence="3" key="1">
    <citation type="submission" date="2022-03" db="EMBL/GenBank/DDBJ databases">
        <title>Cryobacterium sp. nov. strain ZS14-85, isolated from Antarctic soil.</title>
        <authorList>
            <person name="Li J."/>
            <person name="Niu G."/>
        </authorList>
    </citation>
    <scope>NUCLEOTIDE SEQUENCE</scope>
    <source>
        <strain evidence="3">ZS14-85</strain>
    </source>
</reference>
<feature type="transmembrane region" description="Helical" evidence="2">
    <location>
        <begin position="377"/>
        <end position="406"/>
    </location>
</feature>
<protein>
    <submittedName>
        <fullName evidence="3">Pilus assembly protein</fullName>
    </submittedName>
</protein>
<evidence type="ECO:0000256" key="1">
    <source>
        <dbReference type="SAM" id="MobiDB-lite"/>
    </source>
</evidence>
<sequence length="416" mass="42432">MRNGAGGPARPTGSAGRAGSIAPAGRAARADAVGRPRGTPRRRARGHAHGDADIEDAARIVQRLAVLLSAGVSPVTAWGYLDEGAGLEVAHAGLEAAHADLAGAAGPRWTRPRGNRAGAGSPAVGIRVVRAAGLAARRGDSVAEAIAGEARALGGQPGDAWLAVAAAWEVATRSGAPLAACLRRLASSLRDLGQLHADLETALAGPAATARLVAVLPLVGILFGVVLGFNTVATLFLTVPGWLCLGSGTGLMLAGSRWNRRLVRRARVRAPTPGLELDLTAIAMSGGGSVERARALVTEVLDRYLPADHGRRPERGRGSGSGGTGRADPRGAADVGRTAADRVLDLAVRAGVPAAELLRSEAEQLRRDARTAGQRRAISLGIALLVPLGVCVLPAFMLLGVVPLLVTVLSTTLSEF</sequence>
<comment type="caution">
    <text evidence="3">The sequence shown here is derived from an EMBL/GenBank/DDBJ whole genome shotgun (WGS) entry which is preliminary data.</text>
</comment>
<dbReference type="RefSeq" id="WP_243012169.1">
    <property type="nucleotide sequence ID" value="NZ_JALGAR010000002.1"/>
</dbReference>
<keyword evidence="4" id="KW-1185">Reference proteome</keyword>
<keyword evidence="2" id="KW-1133">Transmembrane helix</keyword>
<feature type="transmembrane region" description="Helical" evidence="2">
    <location>
        <begin position="235"/>
        <end position="255"/>
    </location>
</feature>
<feature type="region of interest" description="Disordered" evidence="1">
    <location>
        <begin position="308"/>
        <end position="335"/>
    </location>
</feature>
<evidence type="ECO:0000256" key="2">
    <source>
        <dbReference type="SAM" id="Phobius"/>
    </source>
</evidence>
<dbReference type="PANTHER" id="PTHR35007">
    <property type="entry name" value="INTEGRAL MEMBRANE PROTEIN-RELATED"/>
    <property type="match status" value="1"/>
</dbReference>
<feature type="compositionally biased region" description="Low complexity" evidence="1">
    <location>
        <begin position="13"/>
        <end position="27"/>
    </location>
</feature>
<dbReference type="Proteomes" id="UP001165341">
    <property type="component" value="Unassembled WGS sequence"/>
</dbReference>
<dbReference type="PANTHER" id="PTHR35007:SF4">
    <property type="entry name" value="CONSERVED TRANSMEMBRANE PROTEIN-RELATED"/>
    <property type="match status" value="1"/>
</dbReference>
<evidence type="ECO:0000313" key="3">
    <source>
        <dbReference type="EMBL" id="MCI4658269.1"/>
    </source>
</evidence>
<feature type="compositionally biased region" description="Basic residues" evidence="1">
    <location>
        <begin position="38"/>
        <end position="47"/>
    </location>
</feature>
<feature type="transmembrane region" description="Helical" evidence="2">
    <location>
        <begin position="212"/>
        <end position="229"/>
    </location>
</feature>
<name>A0AA41UHC5_9MICO</name>
<organism evidence="3 4">
    <name type="scientific">Cryobacterium zhongshanensis</name>
    <dbReference type="NCBI Taxonomy" id="2928153"/>
    <lineage>
        <taxon>Bacteria</taxon>
        <taxon>Bacillati</taxon>
        <taxon>Actinomycetota</taxon>
        <taxon>Actinomycetes</taxon>
        <taxon>Micrococcales</taxon>
        <taxon>Microbacteriaceae</taxon>
        <taxon>Cryobacterium</taxon>
    </lineage>
</organism>
<gene>
    <name evidence="3" type="ORF">MQH31_10670</name>
</gene>
<feature type="compositionally biased region" description="Basic and acidic residues" evidence="1">
    <location>
        <begin position="308"/>
        <end position="317"/>
    </location>
</feature>
<dbReference type="EMBL" id="JALGAR010000002">
    <property type="protein sequence ID" value="MCI4658269.1"/>
    <property type="molecule type" value="Genomic_DNA"/>
</dbReference>